<dbReference type="Gene3D" id="3.40.50.720">
    <property type="entry name" value="NAD(P)-binding Rossmann-like Domain"/>
    <property type="match status" value="1"/>
</dbReference>
<dbReference type="InterPro" id="IPR050259">
    <property type="entry name" value="SDR"/>
</dbReference>
<comment type="similarity">
    <text evidence="1">Belongs to the short-chain dehydrogenases/reductases (SDR) family.</text>
</comment>
<evidence type="ECO:0000313" key="2">
    <source>
        <dbReference type="EMBL" id="GAA2720821.1"/>
    </source>
</evidence>
<dbReference type="SUPFAM" id="SSF51735">
    <property type="entry name" value="NAD(P)-binding Rossmann-fold domains"/>
    <property type="match status" value="1"/>
</dbReference>
<name>A0ABN3U1F8_9ACTN</name>
<gene>
    <name evidence="2" type="ORF">GCM10010439_09590</name>
</gene>
<dbReference type="PANTHER" id="PTHR42879">
    <property type="entry name" value="3-OXOACYL-(ACYL-CARRIER-PROTEIN) REDUCTASE"/>
    <property type="match status" value="1"/>
</dbReference>
<dbReference type="InterPro" id="IPR002347">
    <property type="entry name" value="SDR_fam"/>
</dbReference>
<proteinExistence type="inferred from homology"/>
<keyword evidence="3" id="KW-1185">Reference proteome</keyword>
<dbReference type="RefSeq" id="WP_344448907.1">
    <property type="nucleotide sequence ID" value="NZ_BAAATZ010000003.1"/>
</dbReference>
<dbReference type="EMBL" id="BAAATZ010000003">
    <property type="protein sequence ID" value="GAA2720821.1"/>
    <property type="molecule type" value="Genomic_DNA"/>
</dbReference>
<dbReference type="PRINTS" id="PR00081">
    <property type="entry name" value="GDHRDH"/>
</dbReference>
<accession>A0ABN3U1F8</accession>
<evidence type="ECO:0000313" key="3">
    <source>
        <dbReference type="Proteomes" id="UP001501842"/>
    </source>
</evidence>
<dbReference type="Proteomes" id="UP001501842">
    <property type="component" value="Unassembled WGS sequence"/>
</dbReference>
<sequence>MDLGLEGKVALISGGSSGLGLASARELAREGMHVAVGSRDPAKLADAARSIKEVARGRVHTTSVDLTDRAAVERWVADVADEFGALHVVLVCGGSPPVGGSADFTVEDYGAAVDLVLLPAVHLALTALPHLRAAGWGRLLFVASETASSPSTRLALSGVTRAGLVRFAQSLACQTGRDGITVNVLAPATTRTPPIERVAARIAEDGDVEAALRAMGAHNPLGRIAEPEEFAALVAFLAGARASFITGGVHPVDGGAGAVGAELPYLDDVPKNILT</sequence>
<comment type="caution">
    <text evidence="2">The sequence shown here is derived from an EMBL/GenBank/DDBJ whole genome shotgun (WGS) entry which is preliminary data.</text>
</comment>
<protein>
    <submittedName>
        <fullName evidence="2">SDR family oxidoreductase</fullName>
    </submittedName>
</protein>
<evidence type="ECO:0000256" key="1">
    <source>
        <dbReference type="ARBA" id="ARBA00006484"/>
    </source>
</evidence>
<dbReference type="Pfam" id="PF13561">
    <property type="entry name" value="adh_short_C2"/>
    <property type="match status" value="1"/>
</dbReference>
<dbReference type="InterPro" id="IPR036291">
    <property type="entry name" value="NAD(P)-bd_dom_sf"/>
</dbReference>
<reference evidence="2 3" key="1">
    <citation type="journal article" date="2019" name="Int. J. Syst. Evol. Microbiol.">
        <title>The Global Catalogue of Microorganisms (GCM) 10K type strain sequencing project: providing services to taxonomists for standard genome sequencing and annotation.</title>
        <authorList>
            <consortium name="The Broad Institute Genomics Platform"/>
            <consortium name="The Broad Institute Genome Sequencing Center for Infectious Disease"/>
            <person name="Wu L."/>
            <person name="Ma J."/>
        </authorList>
    </citation>
    <scope>NUCLEOTIDE SEQUENCE [LARGE SCALE GENOMIC DNA]</scope>
    <source>
        <strain evidence="2 3">JCM 8201</strain>
    </source>
</reference>
<organism evidence="2 3">
    <name type="scientific">Actinocorallia aurantiaca</name>
    <dbReference type="NCBI Taxonomy" id="46204"/>
    <lineage>
        <taxon>Bacteria</taxon>
        <taxon>Bacillati</taxon>
        <taxon>Actinomycetota</taxon>
        <taxon>Actinomycetes</taxon>
        <taxon>Streptosporangiales</taxon>
        <taxon>Thermomonosporaceae</taxon>
        <taxon>Actinocorallia</taxon>
    </lineage>
</organism>
<dbReference type="PANTHER" id="PTHR42879:SF6">
    <property type="entry name" value="NADPH-DEPENDENT REDUCTASE BACG"/>
    <property type="match status" value="1"/>
</dbReference>